<gene>
    <name evidence="3" type="ORF">OsI_11958</name>
</gene>
<dbReference type="InterPro" id="IPR025660">
    <property type="entry name" value="Pept_his_AS"/>
</dbReference>
<dbReference type="Gene3D" id="3.90.70.10">
    <property type="entry name" value="Cysteine proteinases"/>
    <property type="match status" value="1"/>
</dbReference>
<dbReference type="GO" id="GO:0008234">
    <property type="term" value="F:cysteine-type peptidase activity"/>
    <property type="evidence" value="ECO:0007669"/>
    <property type="project" value="InterPro"/>
</dbReference>
<organism evidence="3 4">
    <name type="scientific">Oryza sativa subsp. indica</name>
    <name type="common">Rice</name>
    <dbReference type="NCBI Taxonomy" id="39946"/>
    <lineage>
        <taxon>Eukaryota</taxon>
        <taxon>Viridiplantae</taxon>
        <taxon>Streptophyta</taxon>
        <taxon>Embryophyta</taxon>
        <taxon>Tracheophyta</taxon>
        <taxon>Spermatophyta</taxon>
        <taxon>Magnoliopsida</taxon>
        <taxon>Liliopsida</taxon>
        <taxon>Poales</taxon>
        <taxon>Poaceae</taxon>
        <taxon>BOP clade</taxon>
        <taxon>Oryzoideae</taxon>
        <taxon>Oryzeae</taxon>
        <taxon>Oryzinae</taxon>
        <taxon>Oryza</taxon>
        <taxon>Oryza sativa</taxon>
    </lineage>
</organism>
<dbReference type="EMBL" id="CM000128">
    <property type="protein sequence ID" value="EEC75433.1"/>
    <property type="molecule type" value="Genomic_DNA"/>
</dbReference>
<dbReference type="Proteomes" id="UP000007015">
    <property type="component" value="Chromosome 3"/>
</dbReference>
<accession>B8AQZ8</accession>
<dbReference type="Pfam" id="PF00112">
    <property type="entry name" value="Peptidase_C1"/>
    <property type="match status" value="1"/>
</dbReference>
<dbReference type="AlphaFoldDB" id="B8AQZ8"/>
<dbReference type="InterPro" id="IPR000668">
    <property type="entry name" value="Peptidase_C1A_C"/>
</dbReference>
<dbReference type="GO" id="GO:0006508">
    <property type="term" value="P:proteolysis"/>
    <property type="evidence" value="ECO:0007669"/>
    <property type="project" value="InterPro"/>
</dbReference>
<evidence type="ECO:0000256" key="1">
    <source>
        <dbReference type="SAM" id="MobiDB-lite"/>
    </source>
</evidence>
<keyword evidence="4" id="KW-1185">Reference proteome</keyword>
<dbReference type="InterPro" id="IPR038765">
    <property type="entry name" value="Papain-like_cys_pep_sf"/>
</dbReference>
<dbReference type="PROSITE" id="PS00639">
    <property type="entry name" value="THIOL_PROTEASE_HIS"/>
    <property type="match status" value="1"/>
</dbReference>
<evidence type="ECO:0000259" key="2">
    <source>
        <dbReference type="Pfam" id="PF00112"/>
    </source>
</evidence>
<feature type="domain" description="Peptidase C1A papain C-terminal" evidence="2">
    <location>
        <begin position="111"/>
        <end position="184"/>
    </location>
</feature>
<dbReference type="STRING" id="39946.B8AQZ8"/>
<dbReference type="Gramene" id="BGIOSGA010564-TA">
    <property type="protein sequence ID" value="BGIOSGA010564-PA"/>
    <property type="gene ID" value="BGIOSGA010564"/>
</dbReference>
<name>B8AQZ8_ORYSI</name>
<dbReference type="HOGENOM" id="CLU_119268_0_0_1"/>
<dbReference type="SUPFAM" id="SSF54001">
    <property type="entry name" value="Cysteine proteinases"/>
    <property type="match status" value="1"/>
</dbReference>
<reference evidence="3 4" key="1">
    <citation type="journal article" date="2005" name="PLoS Biol.">
        <title>The genomes of Oryza sativa: a history of duplications.</title>
        <authorList>
            <person name="Yu J."/>
            <person name="Wang J."/>
            <person name="Lin W."/>
            <person name="Li S."/>
            <person name="Li H."/>
            <person name="Zhou J."/>
            <person name="Ni P."/>
            <person name="Dong W."/>
            <person name="Hu S."/>
            <person name="Zeng C."/>
            <person name="Zhang J."/>
            <person name="Zhang Y."/>
            <person name="Li R."/>
            <person name="Xu Z."/>
            <person name="Li S."/>
            <person name="Li X."/>
            <person name="Zheng H."/>
            <person name="Cong L."/>
            <person name="Lin L."/>
            <person name="Yin J."/>
            <person name="Geng J."/>
            <person name="Li G."/>
            <person name="Shi J."/>
            <person name="Liu J."/>
            <person name="Lv H."/>
            <person name="Li J."/>
            <person name="Wang J."/>
            <person name="Deng Y."/>
            <person name="Ran L."/>
            <person name="Shi X."/>
            <person name="Wang X."/>
            <person name="Wu Q."/>
            <person name="Li C."/>
            <person name="Ren X."/>
            <person name="Wang J."/>
            <person name="Wang X."/>
            <person name="Li D."/>
            <person name="Liu D."/>
            <person name="Zhang X."/>
            <person name="Ji Z."/>
            <person name="Zhao W."/>
            <person name="Sun Y."/>
            <person name="Zhang Z."/>
            <person name="Bao J."/>
            <person name="Han Y."/>
            <person name="Dong L."/>
            <person name="Ji J."/>
            <person name="Chen P."/>
            <person name="Wu S."/>
            <person name="Liu J."/>
            <person name="Xiao Y."/>
            <person name="Bu D."/>
            <person name="Tan J."/>
            <person name="Yang L."/>
            <person name="Ye C."/>
            <person name="Zhang J."/>
            <person name="Xu J."/>
            <person name="Zhou Y."/>
            <person name="Yu Y."/>
            <person name="Zhang B."/>
            <person name="Zhuang S."/>
            <person name="Wei H."/>
            <person name="Liu B."/>
            <person name="Lei M."/>
            <person name="Yu H."/>
            <person name="Li Y."/>
            <person name="Xu H."/>
            <person name="Wei S."/>
            <person name="He X."/>
            <person name="Fang L."/>
            <person name="Zhang Z."/>
            <person name="Zhang Y."/>
            <person name="Huang X."/>
            <person name="Su Z."/>
            <person name="Tong W."/>
            <person name="Li J."/>
            <person name="Tong Z."/>
            <person name="Li S."/>
            <person name="Ye J."/>
            <person name="Wang L."/>
            <person name="Fang L."/>
            <person name="Lei T."/>
            <person name="Chen C."/>
            <person name="Chen H."/>
            <person name="Xu Z."/>
            <person name="Li H."/>
            <person name="Huang H."/>
            <person name="Zhang F."/>
            <person name="Xu H."/>
            <person name="Li N."/>
            <person name="Zhao C."/>
            <person name="Li S."/>
            <person name="Dong L."/>
            <person name="Huang Y."/>
            <person name="Li L."/>
            <person name="Xi Y."/>
            <person name="Qi Q."/>
            <person name="Li W."/>
            <person name="Zhang B."/>
            <person name="Hu W."/>
            <person name="Zhang Y."/>
            <person name="Tian X."/>
            <person name="Jiao Y."/>
            <person name="Liang X."/>
            <person name="Jin J."/>
            <person name="Gao L."/>
            <person name="Zheng W."/>
            <person name="Hao B."/>
            <person name="Liu S."/>
            <person name="Wang W."/>
            <person name="Yuan L."/>
            <person name="Cao M."/>
            <person name="McDermott J."/>
            <person name="Samudrala R."/>
            <person name="Wang J."/>
            <person name="Wong G.K."/>
            <person name="Yang H."/>
        </authorList>
    </citation>
    <scope>NUCLEOTIDE SEQUENCE [LARGE SCALE GENOMIC DNA]</scope>
    <source>
        <strain evidence="4">cv. 93-11</strain>
    </source>
</reference>
<protein>
    <recommendedName>
        <fullName evidence="2">Peptidase C1A papain C-terminal domain-containing protein</fullName>
    </recommendedName>
</protein>
<evidence type="ECO:0000313" key="3">
    <source>
        <dbReference type="EMBL" id="EEC75433.1"/>
    </source>
</evidence>
<feature type="region of interest" description="Disordered" evidence="1">
    <location>
        <begin position="90"/>
        <end position="109"/>
    </location>
</feature>
<proteinExistence type="predicted"/>
<sequence>MLGPTVMRTEGRHHVGQLLLRPHPRCPPMGFTVMRGLHQNPFWCSAHVGHHRRPLVSCEGAGVGVVGSGVPSGSSAAAVASSFTSSEARGRRWGATAPAASSTTHWSPKDPLKLMHELTETTGTDVARKGRTGIERNSPIYYGPGNTTISHSILIVGYDVDDLGDLYWVVKNSWGKQWGDQVLLEFGDQGVPNVKINK</sequence>
<evidence type="ECO:0000313" key="4">
    <source>
        <dbReference type="Proteomes" id="UP000007015"/>
    </source>
</evidence>